<evidence type="ECO:0000313" key="3">
    <source>
        <dbReference type="Proteomes" id="UP000002506"/>
    </source>
</evidence>
<dbReference type="AlphaFoldDB" id="D2BJC2"/>
<accession>D2BJC2</accession>
<keyword evidence="1" id="KW-0812">Transmembrane</keyword>
<keyword evidence="1" id="KW-1133">Transmembrane helix</keyword>
<name>D2BJC2_DEHMV</name>
<feature type="transmembrane region" description="Helical" evidence="1">
    <location>
        <begin position="6"/>
        <end position="22"/>
    </location>
</feature>
<protein>
    <submittedName>
        <fullName evidence="2">Reductive dehalogenase anchoring protein</fullName>
    </submittedName>
</protein>
<dbReference type="EMBL" id="CP001827">
    <property type="protein sequence ID" value="ACZ62422.1"/>
    <property type="molecule type" value="Genomic_DNA"/>
</dbReference>
<evidence type="ECO:0000256" key="1">
    <source>
        <dbReference type="SAM" id="Phobius"/>
    </source>
</evidence>
<feature type="transmembrane region" description="Helical" evidence="1">
    <location>
        <begin position="62"/>
        <end position="83"/>
    </location>
</feature>
<organism evidence="2 3">
    <name type="scientific">Dehalococcoides mccartyi (strain VS)</name>
    <dbReference type="NCBI Taxonomy" id="311424"/>
    <lineage>
        <taxon>Bacteria</taxon>
        <taxon>Bacillati</taxon>
        <taxon>Chloroflexota</taxon>
        <taxon>Dehalococcoidia</taxon>
        <taxon>Dehalococcoidales</taxon>
        <taxon>Dehalococcoidaceae</taxon>
        <taxon>Dehalococcoides</taxon>
    </lineage>
</organism>
<dbReference type="Proteomes" id="UP000002506">
    <property type="component" value="Chromosome"/>
</dbReference>
<dbReference type="HOGENOM" id="CLU_176126_0_0_0"/>
<feature type="transmembrane region" description="Helical" evidence="1">
    <location>
        <begin position="29"/>
        <end position="50"/>
    </location>
</feature>
<gene>
    <name evidence="2" type="primary">rdhB</name>
    <name evidence="2" type="ordered locus">DhcVS_1323</name>
</gene>
<reference evidence="2 3" key="1">
    <citation type="journal article" date="2009" name="PLoS Genet.">
        <title>Localized plasticity in the streamlined genomes of vinyl chloride respiring Dehalococcoides.</title>
        <authorList>
            <person name="McMurdie P.J."/>
            <person name="Behrens S.F."/>
            <person name="Muller J.A."/>
            <person name="Goke J."/>
            <person name="Ritalahti K.M."/>
            <person name="Wagner R."/>
            <person name="Goltsman E."/>
            <person name="Lapidus A."/>
            <person name="Holmes S."/>
            <person name="Loffler F.E."/>
            <person name="Spormann A.M."/>
        </authorList>
    </citation>
    <scope>NUCLEOTIDE SEQUENCE [LARGE SCALE GENOMIC DNA]</scope>
    <source>
        <strain evidence="2 3">VS</strain>
    </source>
</reference>
<dbReference type="KEGG" id="dev:DhcVS_1323"/>
<proteinExistence type="predicted"/>
<sequence>MLFWIGLLAGVVITVLVNLLTQRKTIVRWYEWVLGGLGLISIFATVQHYFGSLREHEYQSAWMGSLIFGVIGLILLLVVWQLVARRAKQS</sequence>
<keyword evidence="1" id="KW-0472">Membrane</keyword>
<evidence type="ECO:0000313" key="2">
    <source>
        <dbReference type="EMBL" id="ACZ62422.1"/>
    </source>
</evidence>